<accession>A0A6A5UTK5</accession>
<sequence length="469" mass="54161">MRYLGSRFKWRLEEPHKVVLAVHPPPNHAWDTTHDQYMYHLPDPYEEDKDDAVLGFIGKTLHVLAMEDINISIKRYKTQGLTRHPPVWPLNLRNAQFPTKLYAIRHSYVEFPWCISVSVEDRGSMSPYLTVDRVTVQEYPDINGTLVHVLGSNIGPFTVHNHRLGADRIDFGFGYKHNVRFTRPNREIFVVSRQMYHEAWETALTGTEKYFYSEYVLKHVLECWVPLVPASTKWLAKTIRTTVVLHSGQPLALILKQTPMLEVLTLYFPNPYTETRNLWYEFRPGHYTSSQDKPPCSPCYRTVVEWILILAFPYVKGINVQLQGSVKTAIKQTWDRIFATERKMHIGQTVYETHDFDYDAALSGILSVPALAMPPICACPKSCHYDAQFERPGGHTIEAEKRIEALVKTFDHNDTFTPQGFVDTCMEVDIQGGCDSDGCEYCPKARNKLYGRKYSYQTRRAYGRLVISL</sequence>
<name>A0A6A5UTK5_9PLEO</name>
<protein>
    <submittedName>
        <fullName evidence="1">Uncharacterized protein</fullName>
    </submittedName>
</protein>
<dbReference type="AlphaFoldDB" id="A0A6A5UTK5"/>
<dbReference type="EMBL" id="ML976737">
    <property type="protein sequence ID" value="KAF1967072.1"/>
    <property type="molecule type" value="Genomic_DNA"/>
</dbReference>
<reference evidence="1" key="1">
    <citation type="journal article" date="2020" name="Stud. Mycol.">
        <title>101 Dothideomycetes genomes: a test case for predicting lifestyles and emergence of pathogens.</title>
        <authorList>
            <person name="Haridas S."/>
            <person name="Albert R."/>
            <person name="Binder M."/>
            <person name="Bloem J."/>
            <person name="Labutti K."/>
            <person name="Salamov A."/>
            <person name="Andreopoulos B."/>
            <person name="Baker S."/>
            <person name="Barry K."/>
            <person name="Bills G."/>
            <person name="Bluhm B."/>
            <person name="Cannon C."/>
            <person name="Castanera R."/>
            <person name="Culley D."/>
            <person name="Daum C."/>
            <person name="Ezra D."/>
            <person name="Gonzalez J."/>
            <person name="Henrissat B."/>
            <person name="Kuo A."/>
            <person name="Liang C."/>
            <person name="Lipzen A."/>
            <person name="Lutzoni F."/>
            <person name="Magnuson J."/>
            <person name="Mondo S."/>
            <person name="Nolan M."/>
            <person name="Ohm R."/>
            <person name="Pangilinan J."/>
            <person name="Park H.-J."/>
            <person name="Ramirez L."/>
            <person name="Alfaro M."/>
            <person name="Sun H."/>
            <person name="Tritt A."/>
            <person name="Yoshinaga Y."/>
            <person name="Zwiers L.-H."/>
            <person name="Turgeon B."/>
            <person name="Goodwin S."/>
            <person name="Spatafora J."/>
            <person name="Crous P."/>
            <person name="Grigoriev I."/>
        </authorList>
    </citation>
    <scope>NUCLEOTIDE SEQUENCE</scope>
    <source>
        <strain evidence="1">CBS 107.79</strain>
    </source>
</reference>
<dbReference type="Proteomes" id="UP000800036">
    <property type="component" value="Unassembled WGS sequence"/>
</dbReference>
<dbReference type="OrthoDB" id="5335493at2759"/>
<proteinExistence type="predicted"/>
<evidence type="ECO:0000313" key="1">
    <source>
        <dbReference type="EMBL" id="KAF1967072.1"/>
    </source>
</evidence>
<gene>
    <name evidence="1" type="ORF">BU23DRAFT_660648</name>
</gene>
<organism evidence="1 2">
    <name type="scientific">Bimuria novae-zelandiae CBS 107.79</name>
    <dbReference type="NCBI Taxonomy" id="1447943"/>
    <lineage>
        <taxon>Eukaryota</taxon>
        <taxon>Fungi</taxon>
        <taxon>Dikarya</taxon>
        <taxon>Ascomycota</taxon>
        <taxon>Pezizomycotina</taxon>
        <taxon>Dothideomycetes</taxon>
        <taxon>Pleosporomycetidae</taxon>
        <taxon>Pleosporales</taxon>
        <taxon>Massarineae</taxon>
        <taxon>Didymosphaeriaceae</taxon>
        <taxon>Bimuria</taxon>
    </lineage>
</organism>
<keyword evidence="2" id="KW-1185">Reference proteome</keyword>
<evidence type="ECO:0000313" key="2">
    <source>
        <dbReference type="Proteomes" id="UP000800036"/>
    </source>
</evidence>